<evidence type="ECO:0000259" key="3">
    <source>
        <dbReference type="Pfam" id="PF13702"/>
    </source>
</evidence>
<name>A0AB38R5A8_PARTM</name>
<dbReference type="PANTHER" id="PTHR21666:SF270">
    <property type="entry name" value="MUREIN HYDROLASE ACTIVATOR ENVC"/>
    <property type="match status" value="1"/>
</dbReference>
<dbReference type="Pfam" id="PF01551">
    <property type="entry name" value="Peptidase_M23"/>
    <property type="match status" value="1"/>
</dbReference>
<feature type="transmembrane region" description="Helical" evidence="1">
    <location>
        <begin position="17"/>
        <end position="40"/>
    </location>
</feature>
<dbReference type="GO" id="GO:0004222">
    <property type="term" value="F:metalloendopeptidase activity"/>
    <property type="evidence" value="ECO:0007669"/>
    <property type="project" value="TreeGrafter"/>
</dbReference>
<dbReference type="EMBL" id="CP063416">
    <property type="protein sequence ID" value="UOE78428.1"/>
    <property type="molecule type" value="Genomic_DNA"/>
</dbReference>
<feature type="domain" description="CwlT-like lysozyme" evidence="3">
    <location>
        <begin position="228"/>
        <end position="360"/>
    </location>
</feature>
<dbReference type="InterPro" id="IPR050570">
    <property type="entry name" value="Cell_wall_metabolism_enzyme"/>
</dbReference>
<evidence type="ECO:0000313" key="5">
    <source>
        <dbReference type="Proteomes" id="UP001058458"/>
    </source>
</evidence>
<dbReference type="CDD" id="cd12797">
    <property type="entry name" value="M23_peptidase"/>
    <property type="match status" value="1"/>
</dbReference>
<keyword evidence="4" id="KW-0614">Plasmid</keyword>
<dbReference type="SUPFAM" id="SSF53955">
    <property type="entry name" value="Lysozyme-like"/>
    <property type="match status" value="1"/>
</dbReference>
<evidence type="ECO:0000256" key="1">
    <source>
        <dbReference type="SAM" id="Phobius"/>
    </source>
</evidence>
<keyword evidence="1" id="KW-1133">Transmembrane helix</keyword>
<dbReference type="Gene3D" id="1.10.530.10">
    <property type="match status" value="1"/>
</dbReference>
<dbReference type="Gene3D" id="2.70.70.10">
    <property type="entry name" value="Glucose Permease (Domain IIA)"/>
    <property type="match status" value="1"/>
</dbReference>
<dbReference type="PANTHER" id="PTHR21666">
    <property type="entry name" value="PEPTIDASE-RELATED"/>
    <property type="match status" value="1"/>
</dbReference>
<gene>
    <name evidence="4" type="ORF">IMI45_20235</name>
</gene>
<evidence type="ECO:0000313" key="4">
    <source>
        <dbReference type="EMBL" id="UOE78428.1"/>
    </source>
</evidence>
<dbReference type="CDD" id="cd16891">
    <property type="entry name" value="CwlT-like"/>
    <property type="match status" value="1"/>
</dbReference>
<dbReference type="Proteomes" id="UP001058458">
    <property type="component" value="Plasmid unnamed2"/>
</dbReference>
<dbReference type="InterPro" id="IPR047194">
    <property type="entry name" value="CwlT-like_lysozyme"/>
</dbReference>
<dbReference type="AlphaFoldDB" id="A0AB38R5A8"/>
<protein>
    <submittedName>
        <fullName evidence="4">Lysozyme family protein</fullName>
    </submittedName>
</protein>
<geneLocation type="plasmid" evidence="4 5">
    <name>unnamed2</name>
</geneLocation>
<keyword evidence="1" id="KW-0812">Transmembrane</keyword>
<feature type="domain" description="M23ase beta-sheet core" evidence="2">
    <location>
        <begin position="414"/>
        <end position="519"/>
    </location>
</feature>
<dbReference type="InterPro" id="IPR023346">
    <property type="entry name" value="Lysozyme-like_dom_sf"/>
</dbReference>
<dbReference type="RefSeq" id="WP_248296018.1">
    <property type="nucleotide sequence ID" value="NZ_CP063416.1"/>
</dbReference>
<accession>A0AB38R5A8</accession>
<organism evidence="4 5">
    <name type="scientific">Parageobacillus thermoglucosidasius</name>
    <name type="common">Geobacillus thermoglucosidasius</name>
    <dbReference type="NCBI Taxonomy" id="1426"/>
    <lineage>
        <taxon>Bacteria</taxon>
        <taxon>Bacillati</taxon>
        <taxon>Bacillota</taxon>
        <taxon>Bacilli</taxon>
        <taxon>Bacillales</taxon>
        <taxon>Anoxybacillaceae</taxon>
        <taxon>Parageobacillus</taxon>
    </lineage>
</organism>
<keyword evidence="1" id="KW-0472">Membrane</keyword>
<dbReference type="InterPro" id="IPR011055">
    <property type="entry name" value="Dup_hybrid_motif"/>
</dbReference>
<proteinExistence type="predicted"/>
<dbReference type="SUPFAM" id="SSF51261">
    <property type="entry name" value="Duplicated hybrid motif"/>
    <property type="match status" value="1"/>
</dbReference>
<dbReference type="Pfam" id="PF13702">
    <property type="entry name" value="Lysozyme_like"/>
    <property type="match status" value="1"/>
</dbReference>
<evidence type="ECO:0000259" key="2">
    <source>
        <dbReference type="Pfam" id="PF01551"/>
    </source>
</evidence>
<dbReference type="InterPro" id="IPR016047">
    <property type="entry name" value="M23ase_b-sheet_dom"/>
</dbReference>
<reference evidence="4" key="1">
    <citation type="submission" date="2020-10" db="EMBL/GenBank/DDBJ databases">
        <authorList>
            <person name="Delgado J.A."/>
            <person name="Gonzalez J.M."/>
        </authorList>
    </citation>
    <scope>NUCLEOTIDE SEQUENCE</scope>
    <source>
        <strain evidence="4">23.6</strain>
        <plasmid evidence="4">unnamed2</plasmid>
    </source>
</reference>
<sequence>MNYIRLALFAKKYWRQILYVGMAIILLIVILPAALLSTLVPDAEDEDIQRYVQVANELGLDWKELVAFDMVRYDNNIKGRNPNEAAIYFIEIHYEEFEEARVECLKEVNNECVEKKNIPERVIKVESIKGKQFIESFFNRFGLNSSNISESLSKINQMKGKRVNTVPLSLTEAMNNAGFTEEQKDRVFEILESGILEELFPDYGIVGLMPGACVGDLSPNGVAKVNGKVQSYDPIIRKYAQQFGIEPYVEIMKALMMAESGGRGTDPMQASESGFNTKYPRVPGGIKDPEYSIYVGVQVFKQALERANYDILTAIQTYNFGPYFAVWIREHGGKYTLELAQKYSNEYLYPNFGVRGTPNHALKVAKYYQDKGCTPASYASVVGANGWVWPTKSTRITSRFGYREAPCAGCSSNHPAVDIGATTPGVAGDPVWAMADGVVSYSGLITRGGNAVFIDHGNGVVSRYIHLETRAVKNGQVVKKGQIIGTMGGTGGTRTKLVRNAYPVHLDFQIKINGTPVDPLQFFPNIK</sequence>